<keyword evidence="6 8" id="KW-0472">Membrane</keyword>
<feature type="transmembrane region" description="Helical" evidence="8">
    <location>
        <begin position="84"/>
        <end position="101"/>
    </location>
</feature>
<gene>
    <name evidence="9" type="ORF">RC083_05655</name>
</gene>
<dbReference type="Pfam" id="PF02472">
    <property type="entry name" value="ExbD"/>
    <property type="match status" value="1"/>
</dbReference>
<dbReference type="InterPro" id="IPR003400">
    <property type="entry name" value="ExbD"/>
</dbReference>
<dbReference type="PANTHER" id="PTHR35813">
    <property type="entry name" value="INNER MEMBRANE PROTEIN YBAN"/>
    <property type="match status" value="1"/>
</dbReference>
<feature type="transmembrane region" description="Helical" evidence="8">
    <location>
        <begin position="145"/>
        <end position="163"/>
    </location>
</feature>
<keyword evidence="7" id="KW-0813">Transport</keyword>
<dbReference type="RefSeq" id="WP_309038574.1">
    <property type="nucleotide sequence ID" value="NZ_JAVIFY010000003.1"/>
</dbReference>
<evidence type="ECO:0000256" key="2">
    <source>
        <dbReference type="ARBA" id="ARBA00005811"/>
    </source>
</evidence>
<protein>
    <submittedName>
        <fullName evidence="9">DUF454 family protein</fullName>
    </submittedName>
</protein>
<dbReference type="Proteomes" id="UP001226574">
    <property type="component" value="Unassembled WGS sequence"/>
</dbReference>
<evidence type="ECO:0000313" key="10">
    <source>
        <dbReference type="Proteomes" id="UP001226574"/>
    </source>
</evidence>
<comment type="similarity">
    <text evidence="2 7">Belongs to the ExbD/TolR family.</text>
</comment>
<reference evidence="9 10" key="1">
    <citation type="submission" date="2023-08" db="EMBL/GenBank/DDBJ databases">
        <title>Pseudoalteromonas haloplanktis LL1 genome.</title>
        <authorList>
            <person name="Wu S."/>
        </authorList>
    </citation>
    <scope>NUCLEOTIDE SEQUENCE [LARGE SCALE GENOMIC DNA]</scope>
    <source>
        <strain evidence="9 10">LL1</strain>
    </source>
</reference>
<evidence type="ECO:0000256" key="7">
    <source>
        <dbReference type="RuleBase" id="RU003879"/>
    </source>
</evidence>
<keyword evidence="10" id="KW-1185">Reference proteome</keyword>
<evidence type="ECO:0000256" key="4">
    <source>
        <dbReference type="ARBA" id="ARBA00022692"/>
    </source>
</evidence>
<name>A0ABU1B9H0_PSEHA</name>
<organism evidence="9 10">
    <name type="scientific">Pseudoalteromonas haloplanktis</name>
    <name type="common">Alteromonas haloplanktis</name>
    <dbReference type="NCBI Taxonomy" id="228"/>
    <lineage>
        <taxon>Bacteria</taxon>
        <taxon>Pseudomonadati</taxon>
        <taxon>Pseudomonadota</taxon>
        <taxon>Gammaproteobacteria</taxon>
        <taxon>Alteromonadales</taxon>
        <taxon>Pseudoalteromonadaceae</taxon>
        <taxon>Pseudoalteromonas</taxon>
    </lineage>
</organism>
<feature type="transmembrane region" description="Helical" evidence="8">
    <location>
        <begin position="15"/>
        <end position="48"/>
    </location>
</feature>
<dbReference type="Pfam" id="PF04304">
    <property type="entry name" value="DUF454"/>
    <property type="match status" value="1"/>
</dbReference>
<keyword evidence="5 8" id="KW-1133">Transmembrane helix</keyword>
<keyword evidence="7" id="KW-0653">Protein transport</keyword>
<comment type="subcellular location">
    <subcellularLocation>
        <location evidence="1">Cell membrane</location>
        <topology evidence="1">Single-pass membrane protein</topology>
    </subcellularLocation>
    <subcellularLocation>
        <location evidence="7">Cell membrane</location>
        <topology evidence="7">Single-pass type II membrane protein</topology>
    </subcellularLocation>
</comment>
<evidence type="ECO:0000256" key="5">
    <source>
        <dbReference type="ARBA" id="ARBA00022989"/>
    </source>
</evidence>
<dbReference type="InterPro" id="IPR007401">
    <property type="entry name" value="DUF454"/>
</dbReference>
<keyword evidence="3" id="KW-1003">Cell membrane</keyword>
<evidence type="ECO:0000256" key="1">
    <source>
        <dbReference type="ARBA" id="ARBA00004162"/>
    </source>
</evidence>
<evidence type="ECO:0000313" key="9">
    <source>
        <dbReference type="EMBL" id="MDQ9091078.1"/>
    </source>
</evidence>
<dbReference type="Gene3D" id="3.30.420.270">
    <property type="match status" value="1"/>
</dbReference>
<accession>A0ABU1B9H0</accession>
<proteinExistence type="inferred from homology"/>
<dbReference type="EMBL" id="JAVIFY010000003">
    <property type="protein sequence ID" value="MDQ9091078.1"/>
    <property type="molecule type" value="Genomic_DNA"/>
</dbReference>
<evidence type="ECO:0000256" key="3">
    <source>
        <dbReference type="ARBA" id="ARBA00022475"/>
    </source>
</evidence>
<dbReference type="PANTHER" id="PTHR35813:SF1">
    <property type="entry name" value="INNER MEMBRANE PROTEIN YBAN"/>
    <property type="match status" value="1"/>
</dbReference>
<sequence>MLNAALKQTLPIKKLIYFIVGCLCVALAIIGMLLPVMPTTVFLILALACFTRSNDKLANWLLSHPRFGKTLSNWQTRRVIPMKAKYFATFGMLISLVIIWVTSHSLWLTVFCLLLFLLVVNYLFSKPSVLDQQTHKRYFKLTQGVLLALLCHFVLAWIIFFKASSSVKSTPMQQPTVIAIELVAAQAPQPEVYDAKKIAAQAMTKEQLIQRLTEQAAITPQPILHIRGDKTTEYQNVVFLMEQVQQAGINNMSFITEENKK</sequence>
<evidence type="ECO:0000256" key="6">
    <source>
        <dbReference type="ARBA" id="ARBA00023136"/>
    </source>
</evidence>
<comment type="caution">
    <text evidence="9">The sequence shown here is derived from an EMBL/GenBank/DDBJ whole genome shotgun (WGS) entry which is preliminary data.</text>
</comment>
<feature type="transmembrane region" description="Helical" evidence="8">
    <location>
        <begin position="107"/>
        <end position="124"/>
    </location>
</feature>
<keyword evidence="4 7" id="KW-0812">Transmembrane</keyword>
<evidence type="ECO:0000256" key="8">
    <source>
        <dbReference type="SAM" id="Phobius"/>
    </source>
</evidence>